<accession>A0A8X8AXB6</accession>
<feature type="region of interest" description="Disordered" evidence="2">
    <location>
        <begin position="657"/>
        <end position="716"/>
    </location>
</feature>
<gene>
    <name evidence="3" type="ORF">Bca52824_024964</name>
</gene>
<comment type="caution">
    <text evidence="3">The sequence shown here is derived from an EMBL/GenBank/DDBJ whole genome shotgun (WGS) entry which is preliminary data.</text>
</comment>
<organism evidence="3 4">
    <name type="scientific">Brassica carinata</name>
    <name type="common">Ethiopian mustard</name>
    <name type="synonym">Abyssinian cabbage</name>
    <dbReference type="NCBI Taxonomy" id="52824"/>
    <lineage>
        <taxon>Eukaryota</taxon>
        <taxon>Viridiplantae</taxon>
        <taxon>Streptophyta</taxon>
        <taxon>Embryophyta</taxon>
        <taxon>Tracheophyta</taxon>
        <taxon>Spermatophyta</taxon>
        <taxon>Magnoliopsida</taxon>
        <taxon>eudicotyledons</taxon>
        <taxon>Gunneridae</taxon>
        <taxon>Pentapetalae</taxon>
        <taxon>rosids</taxon>
        <taxon>malvids</taxon>
        <taxon>Brassicales</taxon>
        <taxon>Brassicaceae</taxon>
        <taxon>Brassiceae</taxon>
        <taxon>Brassica</taxon>
    </lineage>
</organism>
<dbReference type="PANTHER" id="PTHR31099:SF45">
    <property type="entry name" value="DUF1204 DOMAIN-CONTAINING PROTEIN-RELATED"/>
    <property type="match status" value="1"/>
</dbReference>
<feature type="compositionally biased region" description="Basic and acidic residues" evidence="2">
    <location>
        <begin position="681"/>
        <end position="699"/>
    </location>
</feature>
<feature type="compositionally biased region" description="Polar residues" evidence="2">
    <location>
        <begin position="706"/>
        <end position="716"/>
    </location>
</feature>
<dbReference type="Proteomes" id="UP000886595">
    <property type="component" value="Unassembled WGS sequence"/>
</dbReference>
<feature type="region of interest" description="Disordered" evidence="2">
    <location>
        <begin position="397"/>
        <end position="461"/>
    </location>
</feature>
<feature type="compositionally biased region" description="Basic and acidic residues" evidence="2">
    <location>
        <begin position="54"/>
        <end position="66"/>
    </location>
</feature>
<evidence type="ECO:0000256" key="1">
    <source>
        <dbReference type="SAM" id="Coils"/>
    </source>
</evidence>
<evidence type="ECO:0000256" key="2">
    <source>
        <dbReference type="SAM" id="MobiDB-lite"/>
    </source>
</evidence>
<feature type="region of interest" description="Disordered" evidence="2">
    <location>
        <begin position="1"/>
        <end position="70"/>
    </location>
</feature>
<reference evidence="3 4" key="1">
    <citation type="submission" date="2020-02" db="EMBL/GenBank/DDBJ databases">
        <authorList>
            <person name="Ma Q."/>
            <person name="Huang Y."/>
            <person name="Song X."/>
            <person name="Pei D."/>
        </authorList>
    </citation>
    <scope>NUCLEOTIDE SEQUENCE [LARGE SCALE GENOMIC DNA]</scope>
    <source>
        <strain evidence="3">Sxm20200214</strain>
        <tissue evidence="3">Leaf</tissue>
    </source>
</reference>
<feature type="compositionally biased region" description="Basic residues" evidence="2">
    <location>
        <begin position="404"/>
        <end position="415"/>
    </location>
</feature>
<dbReference type="PANTHER" id="PTHR31099">
    <property type="entry name" value="OS06G0165300 PROTEIN"/>
    <property type="match status" value="1"/>
</dbReference>
<keyword evidence="1" id="KW-0175">Coiled coil</keyword>
<name>A0A8X8AXB6_BRACI</name>
<dbReference type="EMBL" id="JAAMPC010000005">
    <property type="protein sequence ID" value="KAG2313407.1"/>
    <property type="molecule type" value="Genomic_DNA"/>
</dbReference>
<protein>
    <submittedName>
        <fullName evidence="3">Uncharacterized protein</fullName>
    </submittedName>
</protein>
<feature type="compositionally biased region" description="Basic and acidic residues" evidence="2">
    <location>
        <begin position="1"/>
        <end position="23"/>
    </location>
</feature>
<sequence>MPSIRARRDAGSGDGIERELRGDDIEEPSGGDNGGSVGRFERESEVGDSGSDGRSPDYSETIERSQRRPRSVVERLTPFFCHRDGTIEELPDLAPELDRSAEIGDQDWGVGPTLSDYESLSSLMQDVRASGVTFVIPRSDQRPWTPPVGYCCVYESFFGDDSKLWFPIPRLITSYCFRRGIALSQLMNGAVRIAVALMVMAAEIDVSMTDRIFEELTQTQPKPNGVYSVQMRSGLNIFASPLIKTKRWKRSYFYVKADEAGFEDPPGAECRVLWSRGIVGHPNTFGPWDAFRRDLPKIAALRLQEWRSFDRRRIRRDVDWSSNLPCEEPKGKRLKLPIAGMSSTVYPDYAGILAAQLGDTSFGPTVIASGANSADVSALIDREPALVSATAGLEAEGAVDVPPPRKRRKKTKSATKPRADPPLDGDDGDGARSPRMRRGDDGIDGDREGVRMESSASPAGGDCLREAATCKNMLLTGYEAALRKAVLDLEKAKEKIRVKEAEIETFKKEKLDEVNELEIARNRISQLEKVEDSEKTKRAMEAFEKFRKYMADRDRKEEKRLLHGTALGTLDAVNLLEKKGLPVPRELKDLLVANEAKFGKEAEEITVEAISAHDLALSPPRSASAVAPRSPIFGNVAPLVAQVATVARQPTTILSGDRAGALDRPFGTVSGPFGTVSGPSNRDDSSEGQETRVLGREETGAAGTRDASSLDFSTEA</sequence>
<feature type="coiled-coil region" evidence="1">
    <location>
        <begin position="475"/>
        <end position="537"/>
    </location>
</feature>
<feature type="compositionally biased region" description="Basic and acidic residues" evidence="2">
    <location>
        <begin position="429"/>
        <end position="451"/>
    </location>
</feature>
<evidence type="ECO:0000313" key="3">
    <source>
        <dbReference type="EMBL" id="KAG2313407.1"/>
    </source>
</evidence>
<evidence type="ECO:0000313" key="4">
    <source>
        <dbReference type="Proteomes" id="UP000886595"/>
    </source>
</evidence>
<dbReference type="OrthoDB" id="1113395at2759"/>
<keyword evidence="4" id="KW-1185">Reference proteome</keyword>
<proteinExistence type="predicted"/>
<dbReference type="AlphaFoldDB" id="A0A8X8AXB6"/>